<accession>A0A0F9QPM3</accession>
<evidence type="ECO:0000256" key="1">
    <source>
        <dbReference type="SAM" id="MobiDB-lite"/>
    </source>
</evidence>
<name>A0A0F9QPM3_9ZZZZ</name>
<dbReference type="AlphaFoldDB" id="A0A0F9QPM3"/>
<dbReference type="EMBL" id="LAZR01001455">
    <property type="protein sequence ID" value="KKN44364.1"/>
    <property type="molecule type" value="Genomic_DNA"/>
</dbReference>
<evidence type="ECO:0000313" key="2">
    <source>
        <dbReference type="EMBL" id="KKN44364.1"/>
    </source>
</evidence>
<sequence length="194" mass="21673">MASTNIIPVDETELSPKHMEALNLWIKDPNYAEVARVMGYSRMHARRLVLAAVQVRIHEILPGADEYLVLQLEIIEKRLSYLDAIITREIITDEDDILLMDDTFKAMQQERGYLAQLTKLLGLAAPEEHIVAIVPARPLTDAERQERIWKHVTHAPLLEDNGDSVDTAIPNADPTDRPNTAGADNGRPVDPSPG</sequence>
<feature type="region of interest" description="Disordered" evidence="1">
    <location>
        <begin position="159"/>
        <end position="194"/>
    </location>
</feature>
<proteinExistence type="predicted"/>
<organism evidence="2">
    <name type="scientific">marine sediment metagenome</name>
    <dbReference type="NCBI Taxonomy" id="412755"/>
    <lineage>
        <taxon>unclassified sequences</taxon>
        <taxon>metagenomes</taxon>
        <taxon>ecological metagenomes</taxon>
    </lineage>
</organism>
<gene>
    <name evidence="2" type="ORF">LCGC14_0693600</name>
</gene>
<comment type="caution">
    <text evidence="2">The sequence shown here is derived from an EMBL/GenBank/DDBJ whole genome shotgun (WGS) entry which is preliminary data.</text>
</comment>
<reference evidence="2" key="1">
    <citation type="journal article" date="2015" name="Nature">
        <title>Complex archaea that bridge the gap between prokaryotes and eukaryotes.</title>
        <authorList>
            <person name="Spang A."/>
            <person name="Saw J.H."/>
            <person name="Jorgensen S.L."/>
            <person name="Zaremba-Niedzwiedzka K."/>
            <person name="Martijn J."/>
            <person name="Lind A.E."/>
            <person name="van Eijk R."/>
            <person name="Schleper C."/>
            <person name="Guy L."/>
            <person name="Ettema T.J."/>
        </authorList>
    </citation>
    <scope>NUCLEOTIDE SEQUENCE</scope>
</reference>
<protein>
    <submittedName>
        <fullName evidence="2">Uncharacterized protein</fullName>
    </submittedName>
</protein>